<comment type="caution">
    <text evidence="9">The sequence shown here is derived from an EMBL/GenBank/DDBJ whole genome shotgun (WGS) entry which is preliminary data.</text>
</comment>
<feature type="domain" description="ABC3 transporter permease C-terminal" evidence="7">
    <location>
        <begin position="761"/>
        <end position="875"/>
    </location>
</feature>
<dbReference type="InterPro" id="IPR050250">
    <property type="entry name" value="Macrolide_Exporter_MacB"/>
</dbReference>
<name>A0ABS3YBS0_9BACT</name>
<keyword evidence="2" id="KW-1003">Cell membrane</keyword>
<dbReference type="InterPro" id="IPR025857">
    <property type="entry name" value="MacB_PCD"/>
</dbReference>
<feature type="transmembrane region" description="Helical" evidence="6">
    <location>
        <begin position="802"/>
        <end position="828"/>
    </location>
</feature>
<protein>
    <submittedName>
        <fullName evidence="9">ABC transporter permease</fullName>
    </submittedName>
</protein>
<evidence type="ECO:0000259" key="7">
    <source>
        <dbReference type="Pfam" id="PF02687"/>
    </source>
</evidence>
<reference evidence="10" key="1">
    <citation type="submission" date="2021-03" db="EMBL/GenBank/DDBJ databases">
        <title>Assistant Professor.</title>
        <authorList>
            <person name="Huq M.A."/>
        </authorList>
    </citation>
    <scope>NUCLEOTIDE SEQUENCE [LARGE SCALE GENOMIC DNA]</scope>
    <source>
        <strain evidence="10">MAH-28</strain>
    </source>
</reference>
<keyword evidence="3 6" id="KW-0812">Transmembrane</keyword>
<dbReference type="Pfam" id="PF12704">
    <property type="entry name" value="MacB_PCD"/>
    <property type="match status" value="2"/>
</dbReference>
<dbReference type="InterPro" id="IPR047699">
    <property type="entry name" value="Permease_put_prefix"/>
</dbReference>
<dbReference type="NCBIfam" id="NF038404">
    <property type="entry name" value="perm_prefix_2"/>
    <property type="match status" value="1"/>
</dbReference>
<dbReference type="InterPro" id="IPR003838">
    <property type="entry name" value="ABC3_permease_C"/>
</dbReference>
<dbReference type="PANTHER" id="PTHR30572:SF18">
    <property type="entry name" value="ABC-TYPE MACROLIDE FAMILY EXPORT SYSTEM PERMEASE COMPONENT 2"/>
    <property type="match status" value="1"/>
</dbReference>
<feature type="transmembrane region" description="Helical" evidence="6">
    <location>
        <begin position="97"/>
        <end position="121"/>
    </location>
</feature>
<evidence type="ECO:0000256" key="5">
    <source>
        <dbReference type="ARBA" id="ARBA00023136"/>
    </source>
</evidence>
<feature type="domain" description="ABC3 transporter permease C-terminal" evidence="7">
    <location>
        <begin position="375"/>
        <end position="492"/>
    </location>
</feature>
<proteinExistence type="predicted"/>
<sequence>MKEQRQHHPPTWAQRFVEWYCKPGLLEDLTGDLNECFERNLQSGGPRRAKLIYIIDAFKFFRSYTVRRSIFVNLFMNRTMIGSYVKTSGRNIMRNKLFSFINILGLAISMSVGLLLIAFVLDLHSYDRFHKNGDNIYRITNILTASNEQNGKFATTSIKTGKLIRDKVPGIEEVAILRNNFSGDAKVGDNILPVTGFWAEPSLFRVFTFPMLEGNSETALKDPYSVVLTETAARKLFGDRNALGKAIRIDSLAYQVTGIMKDVPFFSHIRFEALVSLSTAEQINKSNKDFAAWTNMWSASVYLLPSENADMAAIRSQLNAIAREENLAEENTRIQLELLPLYNVVVGESLRQSEGGPGFTGPHMSPVVLWILGGLAFIVVLSACFNYTNLSIARAMRRIKEIGLRKTIGAGKSQVQLQFLAEAVMISLAALLLSFLLFLVLRPLLINMAPEMQRTVQLALTPSMVAIFVVFSVAVGIVAGFLPAIFFSKVSPINAFGNVSSMKMFKHLTLRRALVVVQYTVTLIFITTTAVGYVQYKNILAFDLGFSTANILNINMQDNKPDAMLKELGEMPEVTALSRSLITTGVGNAWGGNMKYKDSRDSVLVMTNHVDENYLPLHNYKLVAGGNFIARPATAQAVSEVIVNEQVLKRFNIGGGTPQKAIGEQVTLNGRKMAIVGVMQDFHYGKVENLIGPVAFTFWTPEDRTIISAKIQSANPRATVARIEAAWKKIDRVHPFIAEFYDEAIEDAYSEFSTMIKIIGFLSFLAISVASMGLFGMVVFTTETRLKEIGIRKVMGASVGNLIYLLSRGFLFLLSVSAVIALPVTYFFFRTVVLPNFPYHTPVQITELFTGLLMVLLIALIMIGSQTLKAARSNPVAVLKSE</sequence>
<feature type="transmembrane region" description="Helical" evidence="6">
    <location>
        <begin position="465"/>
        <end position="488"/>
    </location>
</feature>
<evidence type="ECO:0000256" key="6">
    <source>
        <dbReference type="SAM" id="Phobius"/>
    </source>
</evidence>
<keyword evidence="4 6" id="KW-1133">Transmembrane helix</keyword>
<evidence type="ECO:0000256" key="1">
    <source>
        <dbReference type="ARBA" id="ARBA00004651"/>
    </source>
</evidence>
<keyword evidence="5 6" id="KW-0472">Membrane</keyword>
<gene>
    <name evidence="9" type="ORF">J7I43_05235</name>
</gene>
<comment type="subcellular location">
    <subcellularLocation>
        <location evidence="1">Cell membrane</location>
        <topology evidence="1">Multi-pass membrane protein</topology>
    </subcellularLocation>
</comment>
<dbReference type="EMBL" id="JAGHKP010000001">
    <property type="protein sequence ID" value="MBO9151599.1"/>
    <property type="molecule type" value="Genomic_DNA"/>
</dbReference>
<dbReference type="RefSeq" id="WP_209143956.1">
    <property type="nucleotide sequence ID" value="NZ_JAGHKP010000001.1"/>
</dbReference>
<feature type="transmembrane region" description="Helical" evidence="6">
    <location>
        <begin position="509"/>
        <end position="534"/>
    </location>
</feature>
<feature type="domain" description="MacB-like periplasmic core" evidence="8">
    <location>
        <begin position="546"/>
        <end position="723"/>
    </location>
</feature>
<dbReference type="Proteomes" id="UP000679126">
    <property type="component" value="Unassembled WGS sequence"/>
</dbReference>
<organism evidence="9 10">
    <name type="scientific">Chitinophaga chungangae</name>
    <dbReference type="NCBI Taxonomy" id="2821488"/>
    <lineage>
        <taxon>Bacteria</taxon>
        <taxon>Pseudomonadati</taxon>
        <taxon>Bacteroidota</taxon>
        <taxon>Chitinophagia</taxon>
        <taxon>Chitinophagales</taxon>
        <taxon>Chitinophagaceae</taxon>
        <taxon>Chitinophaga</taxon>
    </lineage>
</organism>
<feature type="domain" description="MacB-like periplasmic core" evidence="8">
    <location>
        <begin position="99"/>
        <end position="320"/>
    </location>
</feature>
<feature type="transmembrane region" description="Helical" evidence="6">
    <location>
        <begin position="419"/>
        <end position="445"/>
    </location>
</feature>
<feature type="transmembrane region" description="Helical" evidence="6">
    <location>
        <begin position="367"/>
        <end position="388"/>
    </location>
</feature>
<evidence type="ECO:0000256" key="3">
    <source>
        <dbReference type="ARBA" id="ARBA00022692"/>
    </source>
</evidence>
<dbReference type="PANTHER" id="PTHR30572">
    <property type="entry name" value="MEMBRANE COMPONENT OF TRANSPORTER-RELATED"/>
    <property type="match status" value="1"/>
</dbReference>
<evidence type="ECO:0000256" key="4">
    <source>
        <dbReference type="ARBA" id="ARBA00022989"/>
    </source>
</evidence>
<feature type="transmembrane region" description="Helical" evidence="6">
    <location>
        <begin position="758"/>
        <end position="781"/>
    </location>
</feature>
<accession>A0ABS3YBS0</accession>
<evidence type="ECO:0000313" key="10">
    <source>
        <dbReference type="Proteomes" id="UP000679126"/>
    </source>
</evidence>
<keyword evidence="10" id="KW-1185">Reference proteome</keyword>
<evidence type="ECO:0000313" key="9">
    <source>
        <dbReference type="EMBL" id="MBO9151599.1"/>
    </source>
</evidence>
<feature type="transmembrane region" description="Helical" evidence="6">
    <location>
        <begin position="848"/>
        <end position="865"/>
    </location>
</feature>
<evidence type="ECO:0000259" key="8">
    <source>
        <dbReference type="Pfam" id="PF12704"/>
    </source>
</evidence>
<dbReference type="Pfam" id="PF02687">
    <property type="entry name" value="FtsX"/>
    <property type="match status" value="2"/>
</dbReference>
<evidence type="ECO:0000256" key="2">
    <source>
        <dbReference type="ARBA" id="ARBA00022475"/>
    </source>
</evidence>